<dbReference type="PANTHER" id="PTHR11405:SF5">
    <property type="entry name" value="CAD PROTEIN"/>
    <property type="match status" value="1"/>
</dbReference>
<dbReference type="Proteomes" id="UP000230233">
    <property type="component" value="Chromosome II"/>
</dbReference>
<dbReference type="GO" id="GO:0006541">
    <property type="term" value="P:glutamine metabolic process"/>
    <property type="evidence" value="ECO:0007669"/>
    <property type="project" value="TreeGrafter"/>
</dbReference>
<dbReference type="GO" id="GO:0019240">
    <property type="term" value="P:citrulline biosynthetic process"/>
    <property type="evidence" value="ECO:0007669"/>
    <property type="project" value="TreeGrafter"/>
</dbReference>
<dbReference type="InterPro" id="IPR036914">
    <property type="entry name" value="MGS-like_dom_sf"/>
</dbReference>
<proteinExistence type="predicted"/>
<evidence type="ECO:0000313" key="5">
    <source>
        <dbReference type="EMBL" id="PIC44414.1"/>
    </source>
</evidence>
<organism evidence="5 6">
    <name type="scientific">Caenorhabditis nigoni</name>
    <dbReference type="NCBI Taxonomy" id="1611254"/>
    <lineage>
        <taxon>Eukaryota</taxon>
        <taxon>Metazoa</taxon>
        <taxon>Ecdysozoa</taxon>
        <taxon>Nematoda</taxon>
        <taxon>Chromadorea</taxon>
        <taxon>Rhabditida</taxon>
        <taxon>Rhabditina</taxon>
        <taxon>Rhabditomorpha</taxon>
        <taxon>Rhabditoidea</taxon>
        <taxon>Rhabditidae</taxon>
        <taxon>Peloderinae</taxon>
        <taxon>Caenorhabditis</taxon>
    </lineage>
</organism>
<dbReference type="GO" id="GO:0006228">
    <property type="term" value="P:UTP biosynthetic process"/>
    <property type="evidence" value="ECO:0007669"/>
    <property type="project" value="TreeGrafter"/>
</dbReference>
<dbReference type="PROSITE" id="PS51855">
    <property type="entry name" value="MGS"/>
    <property type="match status" value="1"/>
</dbReference>
<evidence type="ECO:0000256" key="2">
    <source>
        <dbReference type="ARBA" id="ARBA00022741"/>
    </source>
</evidence>
<keyword evidence="1" id="KW-0436">Ligase</keyword>
<dbReference type="InterPro" id="IPR002195">
    <property type="entry name" value="Dihydroorotase_CS"/>
</dbReference>
<dbReference type="Pfam" id="PF02142">
    <property type="entry name" value="MGS"/>
    <property type="match status" value="1"/>
</dbReference>
<dbReference type="GO" id="GO:0004088">
    <property type="term" value="F:carbamoyl-phosphate synthase (glutamine-hydrolyzing) activity"/>
    <property type="evidence" value="ECO:0007669"/>
    <property type="project" value="TreeGrafter"/>
</dbReference>
<dbReference type="GO" id="GO:0005524">
    <property type="term" value="F:ATP binding"/>
    <property type="evidence" value="ECO:0007669"/>
    <property type="project" value="UniProtKB-KW"/>
</dbReference>
<sequence length="199" mass="22428">MDRKIRLKIVFIPGTADYFQSNKIDVKPVDWSFEEGSSDEKTASGTRSVVEFLENKEFHLVINLPIRGSSAYRVSAFRTHGYKTRRMAIDNGIPLITEIKCAKTLVQALAMVGRRPTMNSLVDCVTSKSLKRLPEMIDIHVHVREPGATENDGFKKALVNRDAKIRHLGSLNFGLLTELEASKEQIEKSKKDGENHEES</sequence>
<keyword evidence="2" id="KW-0547">Nucleotide-binding</keyword>
<dbReference type="GO" id="GO:0004151">
    <property type="term" value="F:dihydroorotase activity"/>
    <property type="evidence" value="ECO:0007669"/>
    <property type="project" value="TreeGrafter"/>
</dbReference>
<feature type="domain" description="MGS-like" evidence="4">
    <location>
        <begin position="1"/>
        <end position="131"/>
    </location>
</feature>
<dbReference type="PANTHER" id="PTHR11405">
    <property type="entry name" value="CARBAMOYLTRANSFERASE FAMILY MEMBER"/>
    <property type="match status" value="1"/>
</dbReference>
<dbReference type="EMBL" id="PDUG01000002">
    <property type="protein sequence ID" value="PIC44414.1"/>
    <property type="molecule type" value="Genomic_DNA"/>
</dbReference>
<evidence type="ECO:0000313" key="6">
    <source>
        <dbReference type="Proteomes" id="UP000230233"/>
    </source>
</evidence>
<keyword evidence="6" id="KW-1185">Reference proteome</keyword>
<accession>A0A2G5UY01</accession>
<dbReference type="Gene3D" id="3.40.50.1380">
    <property type="entry name" value="Methylglyoxal synthase-like domain"/>
    <property type="match status" value="1"/>
</dbReference>
<dbReference type="STRING" id="1611254.A0A2G5UY01"/>
<dbReference type="GO" id="GO:0006207">
    <property type="term" value="P:'de novo' pyrimidine nucleobase biosynthetic process"/>
    <property type="evidence" value="ECO:0007669"/>
    <property type="project" value="TreeGrafter"/>
</dbReference>
<gene>
    <name evidence="5" type="primary">Cnig_chr_II.g4785</name>
    <name evidence="5" type="ORF">B9Z55_004785</name>
</gene>
<evidence type="ECO:0000256" key="3">
    <source>
        <dbReference type="ARBA" id="ARBA00022840"/>
    </source>
</evidence>
<comment type="caution">
    <text evidence="5">The sequence shown here is derived from an EMBL/GenBank/DDBJ whole genome shotgun (WGS) entry which is preliminary data.</text>
</comment>
<dbReference type="GO" id="GO:0005829">
    <property type="term" value="C:cytosol"/>
    <property type="evidence" value="ECO:0007669"/>
    <property type="project" value="TreeGrafter"/>
</dbReference>
<name>A0A2G5UY01_9PELO</name>
<dbReference type="GO" id="GO:0004070">
    <property type="term" value="F:aspartate carbamoyltransferase activity"/>
    <property type="evidence" value="ECO:0007669"/>
    <property type="project" value="TreeGrafter"/>
</dbReference>
<dbReference type="FunFam" id="3.40.50.1380:FF:000005">
    <property type="entry name" value="CAD protein-like isoform X1"/>
    <property type="match status" value="1"/>
</dbReference>
<dbReference type="InterPro" id="IPR011607">
    <property type="entry name" value="MGS-like_dom"/>
</dbReference>
<dbReference type="SUPFAM" id="SSF52335">
    <property type="entry name" value="Methylglyoxal synthase-like"/>
    <property type="match status" value="1"/>
</dbReference>
<dbReference type="OrthoDB" id="434at2759"/>
<reference evidence="6" key="1">
    <citation type="submission" date="2017-10" db="EMBL/GenBank/DDBJ databases">
        <title>Rapid genome shrinkage in a self-fertile nematode reveals novel sperm competition proteins.</title>
        <authorList>
            <person name="Yin D."/>
            <person name="Schwarz E.M."/>
            <person name="Thomas C.G."/>
            <person name="Felde R.L."/>
            <person name="Korf I.F."/>
            <person name="Cutter A.D."/>
            <person name="Schartner C.M."/>
            <person name="Ralston E.J."/>
            <person name="Meyer B.J."/>
            <person name="Haag E.S."/>
        </authorList>
    </citation>
    <scope>NUCLEOTIDE SEQUENCE [LARGE SCALE GENOMIC DNA]</scope>
    <source>
        <strain evidence="6">JU1422</strain>
    </source>
</reference>
<dbReference type="PROSITE" id="PS00482">
    <property type="entry name" value="DIHYDROOROTASE_1"/>
    <property type="match status" value="1"/>
</dbReference>
<dbReference type="AlphaFoldDB" id="A0A2G5UY01"/>
<evidence type="ECO:0000256" key="1">
    <source>
        <dbReference type="ARBA" id="ARBA00022598"/>
    </source>
</evidence>
<keyword evidence="3" id="KW-0067">ATP-binding</keyword>
<protein>
    <recommendedName>
        <fullName evidence="4">MGS-like domain-containing protein</fullName>
    </recommendedName>
</protein>
<evidence type="ECO:0000259" key="4">
    <source>
        <dbReference type="PROSITE" id="PS51855"/>
    </source>
</evidence>